<evidence type="ECO:0000256" key="2">
    <source>
        <dbReference type="SAM" id="Phobius"/>
    </source>
</evidence>
<comment type="caution">
    <text evidence="3">The sequence shown here is derived from an EMBL/GenBank/DDBJ whole genome shotgun (WGS) entry which is preliminary data.</text>
</comment>
<accession>A0A931FJC9</accession>
<keyword evidence="2" id="KW-0472">Membrane</keyword>
<keyword evidence="4" id="KW-1185">Reference proteome</keyword>
<dbReference type="RefSeq" id="WP_196197800.1">
    <property type="nucleotide sequence ID" value="NZ_JADPRT010000017.1"/>
</dbReference>
<gene>
    <name evidence="3" type="ORF">I2501_31910</name>
</gene>
<evidence type="ECO:0000313" key="3">
    <source>
        <dbReference type="EMBL" id="MBF9072634.1"/>
    </source>
</evidence>
<evidence type="ECO:0000256" key="1">
    <source>
        <dbReference type="SAM" id="MobiDB-lite"/>
    </source>
</evidence>
<protein>
    <submittedName>
        <fullName evidence="3">Uncharacterized protein</fullName>
    </submittedName>
</protein>
<dbReference type="Proteomes" id="UP000657385">
    <property type="component" value="Unassembled WGS sequence"/>
</dbReference>
<dbReference type="EMBL" id="JADPRT010000017">
    <property type="protein sequence ID" value="MBF9072634.1"/>
    <property type="molecule type" value="Genomic_DNA"/>
</dbReference>
<feature type="compositionally biased region" description="Polar residues" evidence="1">
    <location>
        <begin position="29"/>
        <end position="38"/>
    </location>
</feature>
<sequence length="77" mass="7872">MANGSRRRTSNPPGPAASGPPGRRGRQAEQQAPRGSSSTLVRIGEMGALVLVLTPIILALLGIALVLVVLGFSWLGG</sequence>
<keyword evidence="2" id="KW-1133">Transmembrane helix</keyword>
<reference evidence="3" key="1">
    <citation type="submission" date="2020-11" db="EMBL/GenBank/DDBJ databases">
        <title>Isolation and identification of active actinomycetes.</title>
        <authorList>
            <person name="Yu B."/>
        </authorList>
    </citation>
    <scope>NUCLEOTIDE SEQUENCE</scope>
    <source>
        <strain evidence="3">NEAU-YB345</strain>
    </source>
</reference>
<organism evidence="3 4">
    <name type="scientific">Streptacidiphilus fuscans</name>
    <dbReference type="NCBI Taxonomy" id="2789292"/>
    <lineage>
        <taxon>Bacteria</taxon>
        <taxon>Bacillati</taxon>
        <taxon>Actinomycetota</taxon>
        <taxon>Actinomycetes</taxon>
        <taxon>Kitasatosporales</taxon>
        <taxon>Streptomycetaceae</taxon>
        <taxon>Streptacidiphilus</taxon>
    </lineage>
</organism>
<feature type="region of interest" description="Disordered" evidence="1">
    <location>
        <begin position="1"/>
        <end position="38"/>
    </location>
</feature>
<name>A0A931FJC9_9ACTN</name>
<dbReference type="AlphaFoldDB" id="A0A931FJC9"/>
<feature type="transmembrane region" description="Helical" evidence="2">
    <location>
        <begin position="48"/>
        <end position="75"/>
    </location>
</feature>
<proteinExistence type="predicted"/>
<keyword evidence="2" id="KW-0812">Transmembrane</keyword>
<evidence type="ECO:0000313" key="4">
    <source>
        <dbReference type="Proteomes" id="UP000657385"/>
    </source>
</evidence>